<dbReference type="EMBL" id="VBAO01000478">
    <property type="protein sequence ID" value="TMI77266.1"/>
    <property type="molecule type" value="Genomic_DNA"/>
</dbReference>
<protein>
    <recommendedName>
        <fullName evidence="3">Glucose/Sorbosone dehydrogenase domain-containing protein</fullName>
    </recommendedName>
</protein>
<evidence type="ECO:0000313" key="1">
    <source>
        <dbReference type="EMBL" id="TMI77266.1"/>
    </source>
</evidence>
<evidence type="ECO:0008006" key="3">
    <source>
        <dbReference type="Google" id="ProtNLM"/>
    </source>
</evidence>
<dbReference type="Gene3D" id="2.120.10.30">
    <property type="entry name" value="TolB, C-terminal domain"/>
    <property type="match status" value="1"/>
</dbReference>
<name>A0A537J2J3_9BACT</name>
<reference evidence="1 2" key="1">
    <citation type="journal article" date="2019" name="Nat. Microbiol.">
        <title>Mediterranean grassland soil C-N compound turnover is dependent on rainfall and depth, and is mediated by genomically divergent microorganisms.</title>
        <authorList>
            <person name="Diamond S."/>
            <person name="Andeer P.F."/>
            <person name="Li Z."/>
            <person name="Crits-Christoph A."/>
            <person name="Burstein D."/>
            <person name="Anantharaman K."/>
            <person name="Lane K.R."/>
            <person name="Thomas B.C."/>
            <person name="Pan C."/>
            <person name="Northen T.R."/>
            <person name="Banfield J.F."/>
        </authorList>
    </citation>
    <scope>NUCLEOTIDE SEQUENCE [LARGE SCALE GENOMIC DNA]</scope>
    <source>
        <strain evidence="1">NP_7</strain>
    </source>
</reference>
<dbReference type="Proteomes" id="UP000320048">
    <property type="component" value="Unassembled WGS sequence"/>
</dbReference>
<proteinExistence type="predicted"/>
<evidence type="ECO:0000313" key="2">
    <source>
        <dbReference type="Proteomes" id="UP000320048"/>
    </source>
</evidence>
<comment type="caution">
    <text evidence="1">The sequence shown here is derived from an EMBL/GenBank/DDBJ whole genome shotgun (WGS) entry which is preliminary data.</text>
</comment>
<sequence length="386" mass="40918">MTVNARSGQVTPFITGLPTGDHPTEQLAFNGQWIYWSQGSTTNSGVVGLDNNGGLNQWDIPCQDITLSGNVFDSGSGVLTSGYAPFGHKRTTVSAFQDATHPGVCDGAILRARLDMAHPENTIQPFSWGYRNGYAIRFAPANHALMGGLLVGEDGADERGARPSNNAPDALQLARQNPDGTPDYHGWPDRYGFLPASQAIYNPICGPGDDLPCALVLAKDVPIADVLAFPPQPITSPLALEAADSSFTGIDFAPDGFARGPVQSGAALYTLEGDFGFSKANATAPAPEVGHEVKLINFSAPGQPLVLKIMRFAHNTTFEQAFVDGKRGFNRPTNIKFGPDGCAYVVDYGAVRDFGQSDPAAKFKVAGDGPLLQIPGTGVIWKICPR</sequence>
<gene>
    <name evidence="1" type="ORF">E6H04_14415</name>
</gene>
<accession>A0A537J2J3</accession>
<organism evidence="1 2">
    <name type="scientific">Candidatus Segetimicrobium genomatis</name>
    <dbReference type="NCBI Taxonomy" id="2569760"/>
    <lineage>
        <taxon>Bacteria</taxon>
        <taxon>Bacillati</taxon>
        <taxon>Candidatus Sysuimicrobiota</taxon>
        <taxon>Candidatus Sysuimicrobiia</taxon>
        <taxon>Candidatus Sysuimicrobiales</taxon>
        <taxon>Candidatus Segetimicrobiaceae</taxon>
        <taxon>Candidatus Segetimicrobium</taxon>
    </lineage>
</organism>
<dbReference type="AlphaFoldDB" id="A0A537J2J3"/>
<dbReference type="InterPro" id="IPR011042">
    <property type="entry name" value="6-blade_b-propeller_TolB-like"/>
</dbReference>